<accession>A0A8T9BY21</accession>
<protein>
    <submittedName>
        <fullName evidence="1">Uncharacterized protein</fullName>
    </submittedName>
</protein>
<reference evidence="1 2" key="1">
    <citation type="submission" date="2018-05" db="EMBL/GenBank/DDBJ databases">
        <title>Genome sequencing and assembly of the regulated plant pathogen Lachnellula willkommii and related sister species for the development of diagnostic species identification markers.</title>
        <authorList>
            <person name="Giroux E."/>
            <person name="Bilodeau G."/>
        </authorList>
    </citation>
    <scope>NUCLEOTIDE SEQUENCE [LARGE SCALE GENOMIC DNA]</scope>
    <source>
        <strain evidence="1 2">CBS 268.59</strain>
    </source>
</reference>
<sequence length="101" mass="11275">RGLRSLLKYPILNFADFNNRKRATPEPDPDRNTTLQDDLVFVVQCTEAGFRGDYLVFGAPPGRRVSYFNFQDANSTAVSDVYNDNLTSLAANTGGVCYLFN</sequence>
<evidence type="ECO:0000313" key="2">
    <source>
        <dbReference type="Proteomes" id="UP000469558"/>
    </source>
</evidence>
<dbReference type="EMBL" id="QGMK01002614">
    <property type="protein sequence ID" value="TVY57204.1"/>
    <property type="molecule type" value="Genomic_DNA"/>
</dbReference>
<feature type="non-terminal residue" evidence="1">
    <location>
        <position position="101"/>
    </location>
</feature>
<name>A0A8T9BY21_9HELO</name>
<dbReference type="Proteomes" id="UP000469558">
    <property type="component" value="Unassembled WGS sequence"/>
</dbReference>
<evidence type="ECO:0000313" key="1">
    <source>
        <dbReference type="EMBL" id="TVY57204.1"/>
    </source>
</evidence>
<dbReference type="OrthoDB" id="3636092at2759"/>
<dbReference type="AlphaFoldDB" id="A0A8T9BY21"/>
<comment type="caution">
    <text evidence="1">The sequence shown here is derived from an EMBL/GenBank/DDBJ whole genome shotgun (WGS) entry which is preliminary data.</text>
</comment>
<organism evidence="1 2">
    <name type="scientific">Lachnellula suecica</name>
    <dbReference type="NCBI Taxonomy" id="602035"/>
    <lineage>
        <taxon>Eukaryota</taxon>
        <taxon>Fungi</taxon>
        <taxon>Dikarya</taxon>
        <taxon>Ascomycota</taxon>
        <taxon>Pezizomycotina</taxon>
        <taxon>Leotiomycetes</taxon>
        <taxon>Helotiales</taxon>
        <taxon>Lachnaceae</taxon>
        <taxon>Lachnellula</taxon>
    </lineage>
</organism>
<proteinExistence type="predicted"/>
<gene>
    <name evidence="1" type="ORF">LSUE1_G008761</name>
</gene>
<keyword evidence="2" id="KW-1185">Reference proteome</keyword>